<proteinExistence type="predicted"/>
<dbReference type="RefSeq" id="XP_038059310.1">
    <property type="nucleotide sequence ID" value="XM_038203382.1"/>
</dbReference>
<reference evidence="8" key="1">
    <citation type="submission" date="2022-11" db="UniProtKB">
        <authorList>
            <consortium name="EnsemblMetazoa"/>
        </authorList>
    </citation>
    <scope>IDENTIFICATION</scope>
</reference>
<dbReference type="GO" id="GO:0008270">
    <property type="term" value="F:zinc ion binding"/>
    <property type="evidence" value="ECO:0007669"/>
    <property type="project" value="UniProtKB-KW"/>
</dbReference>
<keyword evidence="5" id="KW-0539">Nucleus</keyword>
<evidence type="ECO:0000256" key="4">
    <source>
        <dbReference type="ARBA" id="ARBA00022833"/>
    </source>
</evidence>
<evidence type="ECO:0000259" key="7">
    <source>
        <dbReference type="Pfam" id="PF05699"/>
    </source>
</evidence>
<protein>
    <recommendedName>
        <fullName evidence="7">HAT C-terminal dimerisation domain-containing protein</fullName>
    </recommendedName>
</protein>
<evidence type="ECO:0000256" key="6">
    <source>
        <dbReference type="SAM" id="MobiDB-lite"/>
    </source>
</evidence>
<dbReference type="OrthoDB" id="10071392at2759"/>
<name>A0A914A6D7_PATMI</name>
<evidence type="ECO:0000256" key="2">
    <source>
        <dbReference type="ARBA" id="ARBA00022723"/>
    </source>
</evidence>
<dbReference type="PANTHER" id="PTHR46481:SF10">
    <property type="entry name" value="ZINC FINGER BED DOMAIN-CONTAINING PROTEIN 39"/>
    <property type="match status" value="1"/>
</dbReference>
<evidence type="ECO:0000256" key="1">
    <source>
        <dbReference type="ARBA" id="ARBA00004123"/>
    </source>
</evidence>
<dbReference type="Pfam" id="PF05699">
    <property type="entry name" value="Dimer_Tnp_hAT"/>
    <property type="match status" value="1"/>
</dbReference>
<evidence type="ECO:0000313" key="9">
    <source>
        <dbReference type="Proteomes" id="UP000887568"/>
    </source>
</evidence>
<dbReference type="InterPro" id="IPR008906">
    <property type="entry name" value="HATC_C_dom"/>
</dbReference>
<dbReference type="Proteomes" id="UP000887568">
    <property type="component" value="Unplaced"/>
</dbReference>
<keyword evidence="2" id="KW-0479">Metal-binding</keyword>
<sequence length="180" mass="20507">MHDHDQWLDIDVVIDTDAYSLRHTREELKEMLQDLVITEADANSLSEDVTPHTHGISTSSEEEEEVPAKVPRLLAKYSRHRHRSGGPSQEDTTRRQLVKYLQVVSESQSILSALQFWQDMAKKLPTLYKLACKVLSVPASSAPVERISSRGGIIMRPHRARLSAEMLFILMFLKCNEDIL</sequence>
<feature type="domain" description="HAT C-terminal dimerisation" evidence="7">
    <location>
        <begin position="103"/>
        <end position="174"/>
    </location>
</feature>
<dbReference type="InterPro" id="IPR012337">
    <property type="entry name" value="RNaseH-like_sf"/>
</dbReference>
<organism evidence="8 9">
    <name type="scientific">Patiria miniata</name>
    <name type="common">Bat star</name>
    <name type="synonym">Asterina miniata</name>
    <dbReference type="NCBI Taxonomy" id="46514"/>
    <lineage>
        <taxon>Eukaryota</taxon>
        <taxon>Metazoa</taxon>
        <taxon>Echinodermata</taxon>
        <taxon>Eleutherozoa</taxon>
        <taxon>Asterozoa</taxon>
        <taxon>Asteroidea</taxon>
        <taxon>Valvatacea</taxon>
        <taxon>Valvatida</taxon>
        <taxon>Asterinidae</taxon>
        <taxon>Patiria</taxon>
    </lineage>
</organism>
<dbReference type="EnsemblMetazoa" id="XM_038203382.1">
    <property type="protein sequence ID" value="XP_038059310.1"/>
    <property type="gene ID" value="LOC119730462"/>
</dbReference>
<evidence type="ECO:0000256" key="3">
    <source>
        <dbReference type="ARBA" id="ARBA00022771"/>
    </source>
</evidence>
<dbReference type="GO" id="GO:0046983">
    <property type="term" value="F:protein dimerization activity"/>
    <property type="evidence" value="ECO:0007669"/>
    <property type="project" value="InterPro"/>
</dbReference>
<dbReference type="PANTHER" id="PTHR46481">
    <property type="entry name" value="ZINC FINGER BED DOMAIN-CONTAINING PROTEIN 4"/>
    <property type="match status" value="1"/>
</dbReference>
<evidence type="ECO:0000256" key="5">
    <source>
        <dbReference type="ARBA" id="ARBA00023242"/>
    </source>
</evidence>
<evidence type="ECO:0000313" key="8">
    <source>
        <dbReference type="EnsemblMetazoa" id="XP_038059310.1"/>
    </source>
</evidence>
<dbReference type="GO" id="GO:0005634">
    <property type="term" value="C:nucleus"/>
    <property type="evidence" value="ECO:0007669"/>
    <property type="project" value="UniProtKB-SubCell"/>
</dbReference>
<dbReference type="AlphaFoldDB" id="A0A914A6D7"/>
<keyword evidence="3" id="KW-0863">Zinc-finger</keyword>
<keyword evidence="9" id="KW-1185">Reference proteome</keyword>
<accession>A0A914A6D7</accession>
<dbReference type="SUPFAM" id="SSF53098">
    <property type="entry name" value="Ribonuclease H-like"/>
    <property type="match status" value="1"/>
</dbReference>
<feature type="region of interest" description="Disordered" evidence="6">
    <location>
        <begin position="47"/>
        <end position="68"/>
    </location>
</feature>
<dbReference type="InterPro" id="IPR052035">
    <property type="entry name" value="ZnF_BED_domain_contain"/>
</dbReference>
<comment type="subcellular location">
    <subcellularLocation>
        <location evidence="1">Nucleus</location>
    </subcellularLocation>
</comment>
<keyword evidence="4" id="KW-0862">Zinc</keyword>
<dbReference type="GeneID" id="119730462"/>